<gene>
    <name evidence="10" type="ORF">FF38_05919</name>
</gene>
<dbReference type="InterPro" id="IPR007109">
    <property type="entry name" value="Brix"/>
</dbReference>
<name>A0A0L0CPQ0_LUCCU</name>
<comment type="similarity">
    <text evidence="3">Belongs to the BRX1 family.</text>
</comment>
<dbReference type="PANTHER" id="PTHR13634:SF0">
    <property type="entry name" value="RIBOSOME BIOGENESIS PROTEIN BRX1 HOMOLOG"/>
    <property type="match status" value="1"/>
</dbReference>
<dbReference type="SMART" id="SM00595">
    <property type="entry name" value="MADF"/>
    <property type="match status" value="1"/>
</dbReference>
<evidence type="ECO:0000256" key="3">
    <source>
        <dbReference type="ARBA" id="ARBA00006369"/>
    </source>
</evidence>
<proteinExistence type="inferred from homology"/>
<feature type="domain" description="MADF" evidence="9">
    <location>
        <begin position="12"/>
        <end position="94"/>
    </location>
</feature>
<accession>A0A0L0CPQ0</accession>
<evidence type="ECO:0000256" key="7">
    <source>
        <dbReference type="ARBA" id="ARBA00080845"/>
    </source>
</evidence>
<keyword evidence="5" id="KW-0690">Ribosome biogenesis</keyword>
<dbReference type="EMBL" id="JRES01000080">
    <property type="protein sequence ID" value="KNC34353.1"/>
    <property type="molecule type" value="Genomic_DNA"/>
</dbReference>
<dbReference type="PROSITE" id="PS50833">
    <property type="entry name" value="BRIX"/>
    <property type="match status" value="1"/>
</dbReference>
<dbReference type="GO" id="GO:0005730">
    <property type="term" value="C:nucleolus"/>
    <property type="evidence" value="ECO:0007669"/>
    <property type="project" value="UniProtKB-SubCell"/>
</dbReference>
<dbReference type="GO" id="GO:0000027">
    <property type="term" value="P:ribosomal large subunit assembly"/>
    <property type="evidence" value="ECO:0007669"/>
    <property type="project" value="TreeGrafter"/>
</dbReference>
<dbReference type="OrthoDB" id="1638493at2759"/>
<dbReference type="Pfam" id="PF04427">
    <property type="entry name" value="Brix"/>
    <property type="match status" value="1"/>
</dbReference>
<sequence length="616" mass="71880">MSCILTDEQRNLLIDVIRERRILYDTNDPNYKNITCKRRAWKDIAKLCKAQETACKIVWKSMRDQYQRYMRSPSNKRKQFRYLAKLSFLEGFTKHTKNNVIFCNDNAIEYFIDNSSNSSNHRIISKNESEYYNEDDYNEEITKCSNNSEESEHEEITSEPTKKFDALTQTVNDPIYCENYFTNSTMTDGNGNVTGVDKCANVVCDSISNFLAKYIKTDEDDNDLFLKMLGKKMKNLPLTVKNRLQERFLKDVNDEIKLATVNICRRRKKTEQLEIVPMDENPPLPPQRPSDEVIPKREKWVNKQRVLVFAARGISHRDRHLMKDIKTLMPHHRPESKMERSKTLAVVNDMCAMKHCNKSILFEGRRKRDLYMWVSNIPNGPSAKFLVENIHTMAELKMTGNCLRGSRPLLSFDAKFDEVPHLKLLKEMFTQIFGVPNHHPKSQPFIDHVYTFTYLDKRIWFRNFQILSEDGGLAEIGPRFVMNPVKLFEGSFTGNTLWENPDYVSPAKQRQMLKKAAKERYVNRIEQKVHHEATLPKNAYEGIEYDEIFADNDAVETAKLLAEKAKQKALQKLEKPKQKTTKDALTKKIKEKQLDAVKQVIEKKKSSVKSSKKQKS</sequence>
<evidence type="ECO:0000256" key="4">
    <source>
        <dbReference type="ARBA" id="ARBA00020522"/>
    </source>
</evidence>
<protein>
    <recommendedName>
        <fullName evidence="4">Ribosome biogenesis protein BRX1 homolog</fullName>
    </recommendedName>
    <alternativeName>
        <fullName evidence="7">Brix domain-containing protein 2 homolog</fullName>
    </alternativeName>
</protein>
<evidence type="ECO:0000256" key="2">
    <source>
        <dbReference type="ARBA" id="ARBA00004604"/>
    </source>
</evidence>
<organism evidence="10 11">
    <name type="scientific">Lucilia cuprina</name>
    <name type="common">Green bottle fly</name>
    <name type="synonym">Australian sheep blowfly</name>
    <dbReference type="NCBI Taxonomy" id="7375"/>
    <lineage>
        <taxon>Eukaryota</taxon>
        <taxon>Metazoa</taxon>
        <taxon>Ecdysozoa</taxon>
        <taxon>Arthropoda</taxon>
        <taxon>Hexapoda</taxon>
        <taxon>Insecta</taxon>
        <taxon>Pterygota</taxon>
        <taxon>Neoptera</taxon>
        <taxon>Endopterygota</taxon>
        <taxon>Diptera</taxon>
        <taxon>Brachycera</taxon>
        <taxon>Muscomorpha</taxon>
        <taxon>Oestroidea</taxon>
        <taxon>Calliphoridae</taxon>
        <taxon>Luciliinae</taxon>
        <taxon>Lucilia</taxon>
    </lineage>
</organism>
<dbReference type="FunFam" id="3.40.50.10480:FF:000003">
    <property type="entry name" value="Ribosome biogenesis protein BRX1"/>
    <property type="match status" value="1"/>
</dbReference>
<evidence type="ECO:0000259" key="8">
    <source>
        <dbReference type="PROSITE" id="PS50833"/>
    </source>
</evidence>
<keyword evidence="6" id="KW-0539">Nucleus</keyword>
<evidence type="ECO:0000313" key="10">
    <source>
        <dbReference type="EMBL" id="KNC34353.1"/>
    </source>
</evidence>
<dbReference type="InterPro" id="IPR026532">
    <property type="entry name" value="BRX1"/>
</dbReference>
<evidence type="ECO:0000256" key="6">
    <source>
        <dbReference type="ARBA" id="ARBA00023242"/>
    </source>
</evidence>
<dbReference type="AlphaFoldDB" id="A0A0L0CPQ0"/>
<dbReference type="STRING" id="7375.A0A0L0CPQ0"/>
<reference evidence="10 11" key="1">
    <citation type="journal article" date="2015" name="Nat. Commun.">
        <title>Lucilia cuprina genome unlocks parasitic fly biology to underpin future interventions.</title>
        <authorList>
            <person name="Anstead C.A."/>
            <person name="Korhonen P.K."/>
            <person name="Young N.D."/>
            <person name="Hall R.S."/>
            <person name="Jex A.R."/>
            <person name="Murali S.C."/>
            <person name="Hughes D.S."/>
            <person name="Lee S.F."/>
            <person name="Perry T."/>
            <person name="Stroehlein A.J."/>
            <person name="Ansell B.R."/>
            <person name="Breugelmans B."/>
            <person name="Hofmann A."/>
            <person name="Qu J."/>
            <person name="Dugan S."/>
            <person name="Lee S.L."/>
            <person name="Chao H."/>
            <person name="Dinh H."/>
            <person name="Han Y."/>
            <person name="Doddapaneni H.V."/>
            <person name="Worley K.C."/>
            <person name="Muzny D.M."/>
            <person name="Ioannidis P."/>
            <person name="Waterhouse R.M."/>
            <person name="Zdobnov E.M."/>
            <person name="James P.J."/>
            <person name="Bagnall N.H."/>
            <person name="Kotze A.C."/>
            <person name="Gibbs R.A."/>
            <person name="Richards S."/>
            <person name="Batterham P."/>
            <person name="Gasser R.B."/>
        </authorList>
    </citation>
    <scope>NUCLEOTIDE SEQUENCE [LARGE SCALE GENOMIC DNA]</scope>
    <source>
        <strain evidence="10 11">LS</strain>
        <tissue evidence="10">Full body</tissue>
    </source>
</reference>
<comment type="caution">
    <text evidence="10">The sequence shown here is derived from an EMBL/GenBank/DDBJ whole genome shotgun (WGS) entry which is preliminary data.</text>
</comment>
<dbReference type="GO" id="GO:0019843">
    <property type="term" value="F:rRNA binding"/>
    <property type="evidence" value="ECO:0007669"/>
    <property type="project" value="InterPro"/>
</dbReference>
<evidence type="ECO:0000256" key="5">
    <source>
        <dbReference type="ARBA" id="ARBA00022517"/>
    </source>
</evidence>
<dbReference type="GO" id="GO:0006364">
    <property type="term" value="P:rRNA processing"/>
    <property type="evidence" value="ECO:0007669"/>
    <property type="project" value="InterPro"/>
</dbReference>
<dbReference type="PROSITE" id="PS51029">
    <property type="entry name" value="MADF"/>
    <property type="match status" value="1"/>
</dbReference>
<dbReference type="Proteomes" id="UP000037069">
    <property type="component" value="Unassembled WGS sequence"/>
</dbReference>
<feature type="domain" description="Brix" evidence="8">
    <location>
        <begin position="304"/>
        <end position="493"/>
    </location>
</feature>
<evidence type="ECO:0000259" key="9">
    <source>
        <dbReference type="PROSITE" id="PS51029"/>
    </source>
</evidence>
<keyword evidence="11" id="KW-1185">Reference proteome</keyword>
<dbReference type="PANTHER" id="PTHR13634">
    <property type="entry name" value="RIBOSOME BIOGENESIS PROTEIN BRIX"/>
    <property type="match status" value="1"/>
</dbReference>
<dbReference type="SUPFAM" id="SSF52954">
    <property type="entry name" value="Class II aaRS ABD-related"/>
    <property type="match status" value="1"/>
</dbReference>
<comment type="function">
    <text evidence="1">Required for biogenesis of the 60S ribosomal subunit.</text>
</comment>
<dbReference type="Pfam" id="PF10545">
    <property type="entry name" value="MADF_DNA_bdg"/>
    <property type="match status" value="1"/>
</dbReference>
<evidence type="ECO:0000313" key="11">
    <source>
        <dbReference type="Proteomes" id="UP000037069"/>
    </source>
</evidence>
<comment type="subcellular location">
    <subcellularLocation>
        <location evidence="2">Nucleus</location>
        <location evidence="2">Nucleolus</location>
    </subcellularLocation>
</comment>
<evidence type="ECO:0000256" key="1">
    <source>
        <dbReference type="ARBA" id="ARBA00003439"/>
    </source>
</evidence>
<dbReference type="InterPro" id="IPR006578">
    <property type="entry name" value="MADF-dom"/>
</dbReference>
<dbReference type="SMART" id="SM00879">
    <property type="entry name" value="Brix"/>
    <property type="match status" value="1"/>
</dbReference>